<dbReference type="EMBL" id="FWWY01000001">
    <property type="protein sequence ID" value="SMC07193.1"/>
    <property type="molecule type" value="Genomic_DNA"/>
</dbReference>
<reference evidence="3" key="1">
    <citation type="submission" date="2017-04" db="EMBL/GenBank/DDBJ databases">
        <authorList>
            <person name="Varghese N."/>
            <person name="Submissions S."/>
        </authorList>
    </citation>
    <scope>NUCLEOTIDE SEQUENCE [LARGE SCALE GENOMIC DNA]</scope>
    <source>
        <strain evidence="3">DSM 9293</strain>
    </source>
</reference>
<organism evidence="2 3">
    <name type="scientific">Sulfobacillus thermosulfidooxidans (strain DSM 9293 / VKM B-1269 / AT-1)</name>
    <dbReference type="NCBI Taxonomy" id="929705"/>
    <lineage>
        <taxon>Bacteria</taxon>
        <taxon>Bacillati</taxon>
        <taxon>Bacillota</taxon>
        <taxon>Clostridia</taxon>
        <taxon>Eubacteriales</taxon>
        <taxon>Clostridiales Family XVII. Incertae Sedis</taxon>
        <taxon>Sulfobacillus</taxon>
    </lineage>
</organism>
<dbReference type="SMART" id="SM00564">
    <property type="entry name" value="PQQ"/>
    <property type="match status" value="7"/>
</dbReference>
<dbReference type="Gene3D" id="2.130.10.10">
    <property type="entry name" value="YVTN repeat-like/Quinoprotein amine dehydrogenase"/>
    <property type="match status" value="2"/>
</dbReference>
<evidence type="ECO:0000259" key="1">
    <source>
        <dbReference type="Pfam" id="PF13360"/>
    </source>
</evidence>
<dbReference type="InterPro" id="IPR002372">
    <property type="entry name" value="PQQ_rpt_dom"/>
</dbReference>
<dbReference type="InterPro" id="IPR011047">
    <property type="entry name" value="Quinoprotein_ADH-like_sf"/>
</dbReference>
<dbReference type="STRING" id="28034.BFX07_06610"/>
<dbReference type="RefSeq" id="WP_084661717.1">
    <property type="nucleotide sequence ID" value="NZ_FWWY01000001.1"/>
</dbReference>
<dbReference type="Pfam" id="PF13360">
    <property type="entry name" value="PQQ_2"/>
    <property type="match status" value="2"/>
</dbReference>
<dbReference type="OrthoDB" id="105314at2"/>
<dbReference type="SUPFAM" id="SSF50998">
    <property type="entry name" value="Quinoprotein alcohol dehydrogenase-like"/>
    <property type="match status" value="2"/>
</dbReference>
<keyword evidence="3" id="KW-1185">Reference proteome</keyword>
<evidence type="ECO:0000313" key="2">
    <source>
        <dbReference type="EMBL" id="SMC07193.1"/>
    </source>
</evidence>
<dbReference type="InterPro" id="IPR015943">
    <property type="entry name" value="WD40/YVTN_repeat-like_dom_sf"/>
</dbReference>
<gene>
    <name evidence="2" type="ORF">SAMN00768000_3251</name>
</gene>
<dbReference type="Proteomes" id="UP000192660">
    <property type="component" value="Unassembled WGS sequence"/>
</dbReference>
<feature type="domain" description="Pyrrolo-quinoline quinone repeat" evidence="1">
    <location>
        <begin position="141"/>
        <end position="282"/>
    </location>
</feature>
<dbReference type="PANTHER" id="PTHR34512:SF30">
    <property type="entry name" value="OUTER MEMBRANE PROTEIN ASSEMBLY FACTOR BAMB"/>
    <property type="match status" value="1"/>
</dbReference>
<dbReference type="PROSITE" id="PS51257">
    <property type="entry name" value="PROKAR_LIPOPROTEIN"/>
    <property type="match status" value="1"/>
</dbReference>
<protein>
    <submittedName>
        <fullName evidence="2">Outer membrane protein assembly factor BamB, contains PQQ-like beta-propeller repeat</fullName>
    </submittedName>
</protein>
<sequence length="511" mass="54452">MITKRQAFTAFVLGTMLITASGCGQQSVSAANSAKPCDKQLFTTLNRLLANPFARVVLPQNMPSSRIAKYFPVTWTHAYANAQHNAAFAVSSSAPAWMKHGVSWSFSEARAWPLSNPNAYDTSVYGARSALPTITQFYGNATGVTVVKGVVYAESDDDFAYAINAKTGHLIWRSSPVGNHLMGDPVVSGNIVYISAGSVGFNFSAVQKYAAHQPAVRGEHVSFNGVYALNAQTGKLLWRYGTVGEAMATPVVKDGDIYFATGSGHIHCINASTGQSIWDTFVGGIDNMSSLSVVNGKVYVSLSVPGWLYCLDAKTGQVIWKVTQPGVVNTGMGDVSPAVADHIVVMDAVADPKVIAGQKTVNTVLFAVNAQNGHVLWTAKMGRGPLPPAFKGGVPMIHDHVIYVGSPVNSVYQAYNLTNGRLLWTWHVPHAGPAGAGRGAPTYYQGTLYVSTGPTIYALNPRTGQVLGHETLGGRFGIVNPVIVGGTIYLGNSWDWVLATPVSRVNPFYHG</sequence>
<dbReference type="Gene3D" id="2.40.10.480">
    <property type="match status" value="1"/>
</dbReference>
<dbReference type="PANTHER" id="PTHR34512">
    <property type="entry name" value="CELL SURFACE PROTEIN"/>
    <property type="match status" value="1"/>
</dbReference>
<name>A0A1W1WN90_SULTA</name>
<accession>A0A1W1WN90</accession>
<feature type="domain" description="Pyrrolo-quinoline quinone repeat" evidence="1">
    <location>
        <begin position="306"/>
        <end position="479"/>
    </location>
</feature>
<evidence type="ECO:0000313" key="3">
    <source>
        <dbReference type="Proteomes" id="UP000192660"/>
    </source>
</evidence>
<dbReference type="AlphaFoldDB" id="A0A1W1WN90"/>
<proteinExistence type="predicted"/>
<dbReference type="InterPro" id="IPR018391">
    <property type="entry name" value="PQQ_b-propeller_rpt"/>
</dbReference>